<dbReference type="OrthoDB" id="2085884at2"/>
<dbReference type="STRING" id="398512.Bccel_1190"/>
<keyword evidence="1" id="KW-0472">Membrane</keyword>
<dbReference type="AlphaFoldDB" id="A0A0L6JJL5"/>
<protein>
    <submittedName>
        <fullName evidence="2">Na+transporting methylmalonyl-CoA/oxaloacetate decarboxylase beta subunit</fullName>
    </submittedName>
</protein>
<proteinExistence type="predicted"/>
<feature type="transmembrane region" description="Helical" evidence="1">
    <location>
        <begin position="26"/>
        <end position="48"/>
    </location>
</feature>
<accession>A0A0L6JJL5</accession>
<evidence type="ECO:0000256" key="1">
    <source>
        <dbReference type="SAM" id="Phobius"/>
    </source>
</evidence>
<name>A0A0L6JJL5_9FIRM</name>
<organism evidence="2 3">
    <name type="scientific">Pseudobacteroides cellulosolvens ATCC 35603 = DSM 2933</name>
    <dbReference type="NCBI Taxonomy" id="398512"/>
    <lineage>
        <taxon>Bacteria</taxon>
        <taxon>Bacillati</taxon>
        <taxon>Bacillota</taxon>
        <taxon>Clostridia</taxon>
        <taxon>Eubacteriales</taxon>
        <taxon>Oscillospiraceae</taxon>
        <taxon>Pseudobacteroides</taxon>
    </lineage>
</organism>
<keyword evidence="1" id="KW-1133">Transmembrane helix</keyword>
<dbReference type="RefSeq" id="WP_036944175.1">
    <property type="nucleotide sequence ID" value="NZ_JQKC01000026.1"/>
</dbReference>
<evidence type="ECO:0000313" key="3">
    <source>
        <dbReference type="Proteomes" id="UP000036923"/>
    </source>
</evidence>
<keyword evidence="1" id="KW-0812">Transmembrane</keyword>
<keyword evidence="3" id="KW-1185">Reference proteome</keyword>
<gene>
    <name evidence="2" type="ORF">Bccel_1190</name>
</gene>
<dbReference type="Proteomes" id="UP000036923">
    <property type="component" value="Unassembled WGS sequence"/>
</dbReference>
<reference evidence="3" key="1">
    <citation type="submission" date="2015-07" db="EMBL/GenBank/DDBJ databases">
        <title>Near-Complete Genome Sequence of the Cellulolytic Bacterium Bacteroides (Pseudobacteroides) cellulosolvens ATCC 35603.</title>
        <authorList>
            <person name="Dassa B."/>
            <person name="Utturkar S.M."/>
            <person name="Klingeman D.M."/>
            <person name="Hurt R.A."/>
            <person name="Keller M."/>
            <person name="Xu J."/>
            <person name="Reddy Y.H.K."/>
            <person name="Borovok I."/>
            <person name="Grinberg I.R."/>
            <person name="Lamed R."/>
            <person name="Zhivin O."/>
            <person name="Bayer E.A."/>
            <person name="Brown S.D."/>
        </authorList>
    </citation>
    <scope>NUCLEOTIDE SEQUENCE [LARGE SCALE GENOMIC DNA]</scope>
    <source>
        <strain evidence="3">DSM 2933</strain>
    </source>
</reference>
<sequence length="115" mass="12581">MILNYGKVDELLFVKREKCGGVKSKIILIITVVSALLSLICGIFEYILPLYLTYKHNISINKNSSVAIIGGADGPTAIYVTHTSANSFPITIIFLLITILGVGYGLFTKFRGLKK</sequence>
<evidence type="ECO:0000313" key="2">
    <source>
        <dbReference type="EMBL" id="KNY25930.1"/>
    </source>
</evidence>
<feature type="transmembrane region" description="Helical" evidence="1">
    <location>
        <begin position="88"/>
        <end position="107"/>
    </location>
</feature>
<dbReference type="EMBL" id="LGTC01000001">
    <property type="protein sequence ID" value="KNY25930.1"/>
    <property type="molecule type" value="Genomic_DNA"/>
</dbReference>
<comment type="caution">
    <text evidence="2">The sequence shown here is derived from an EMBL/GenBank/DDBJ whole genome shotgun (WGS) entry which is preliminary data.</text>
</comment>